<keyword evidence="2 7" id="KW-0699">rRNA-binding</keyword>
<dbReference type="PANTHER" id="PTHR33280">
    <property type="entry name" value="50S RIBOSOMAL PROTEIN L31, CHLOROPLASTIC"/>
    <property type="match status" value="1"/>
</dbReference>
<comment type="cofactor">
    <cofactor evidence="7">
        <name>Zn(2+)</name>
        <dbReference type="ChEBI" id="CHEBI:29105"/>
    </cofactor>
    <text evidence="7">Binds 1 zinc ion per subunit.</text>
</comment>
<evidence type="ECO:0000256" key="7">
    <source>
        <dbReference type="HAMAP-Rule" id="MF_00501"/>
    </source>
</evidence>
<dbReference type="InterPro" id="IPR027491">
    <property type="entry name" value="Ribosomal_bL31_A"/>
</dbReference>
<evidence type="ECO:0000256" key="5">
    <source>
        <dbReference type="ARBA" id="ARBA00023274"/>
    </source>
</evidence>
<sequence length="69" mass="7750">MQADIHPTYVPTEVTCTCGAKFVTRSTNPEGKVRADVCSECHPFYTGKQKILDTGGRVARFEKRFGKRQ</sequence>
<dbReference type="PRINTS" id="PR01249">
    <property type="entry name" value="RIBOSOMALL31"/>
</dbReference>
<dbReference type="EMBL" id="JACHDO010000001">
    <property type="protein sequence ID" value="MBB5495462.1"/>
    <property type="molecule type" value="Genomic_DNA"/>
</dbReference>
<organism evidence="8 9">
    <name type="scientific">Nocardiopsis metallicus</name>
    <dbReference type="NCBI Taxonomy" id="179819"/>
    <lineage>
        <taxon>Bacteria</taxon>
        <taxon>Bacillati</taxon>
        <taxon>Actinomycetota</taxon>
        <taxon>Actinomycetes</taxon>
        <taxon>Streptosporangiales</taxon>
        <taxon>Nocardiopsidaceae</taxon>
        <taxon>Nocardiopsis</taxon>
    </lineage>
</organism>
<proteinExistence type="inferred from homology"/>
<feature type="binding site" evidence="7">
    <location>
        <position position="16"/>
    </location>
    <ligand>
        <name>Zn(2+)</name>
        <dbReference type="ChEBI" id="CHEBI:29105"/>
    </ligand>
</feature>
<feature type="binding site" evidence="7">
    <location>
        <position position="38"/>
    </location>
    <ligand>
        <name>Zn(2+)</name>
        <dbReference type="ChEBI" id="CHEBI:29105"/>
    </ligand>
</feature>
<keyword evidence="3 7" id="KW-0694">RNA-binding</keyword>
<dbReference type="InterPro" id="IPR002150">
    <property type="entry name" value="Ribosomal_bL31"/>
</dbReference>
<keyword evidence="4 7" id="KW-0689">Ribosomal protein</keyword>
<dbReference type="InterPro" id="IPR042105">
    <property type="entry name" value="Ribosomal_bL31_sf"/>
</dbReference>
<protein>
    <recommendedName>
        <fullName evidence="6 7">Large ribosomal subunit protein bL31</fullName>
    </recommendedName>
</protein>
<dbReference type="GO" id="GO:0005840">
    <property type="term" value="C:ribosome"/>
    <property type="evidence" value="ECO:0007669"/>
    <property type="project" value="UniProtKB-KW"/>
</dbReference>
<evidence type="ECO:0000313" key="9">
    <source>
        <dbReference type="Proteomes" id="UP000579647"/>
    </source>
</evidence>
<dbReference type="Pfam" id="PF01197">
    <property type="entry name" value="Ribosomal_L31"/>
    <property type="match status" value="1"/>
</dbReference>
<accession>A0A840WGR3</accession>
<dbReference type="GO" id="GO:0019843">
    <property type="term" value="F:rRNA binding"/>
    <property type="evidence" value="ECO:0007669"/>
    <property type="project" value="UniProtKB-KW"/>
</dbReference>
<dbReference type="AlphaFoldDB" id="A0A840WGR3"/>
<comment type="caution">
    <text evidence="8">The sequence shown here is derived from an EMBL/GenBank/DDBJ whole genome shotgun (WGS) entry which is preliminary data.</text>
</comment>
<comment type="similarity">
    <text evidence="1 7">Belongs to the bacterial ribosomal protein bL31 family. Type A subfamily.</text>
</comment>
<dbReference type="NCBIfam" id="NF001809">
    <property type="entry name" value="PRK00528.1"/>
    <property type="match status" value="1"/>
</dbReference>
<dbReference type="NCBIfam" id="TIGR00105">
    <property type="entry name" value="L31"/>
    <property type="match status" value="1"/>
</dbReference>
<evidence type="ECO:0000256" key="6">
    <source>
        <dbReference type="ARBA" id="ARBA00035687"/>
    </source>
</evidence>
<dbReference type="InterPro" id="IPR034704">
    <property type="entry name" value="Ribosomal_bL28/bL31-like_sf"/>
</dbReference>
<dbReference type="SUPFAM" id="SSF143800">
    <property type="entry name" value="L28p-like"/>
    <property type="match status" value="1"/>
</dbReference>
<feature type="binding site" evidence="7">
    <location>
        <position position="41"/>
    </location>
    <ligand>
        <name>Zn(2+)</name>
        <dbReference type="ChEBI" id="CHEBI:29105"/>
    </ligand>
</feature>
<dbReference type="Proteomes" id="UP000579647">
    <property type="component" value="Unassembled WGS sequence"/>
</dbReference>
<keyword evidence="7" id="KW-0479">Metal-binding</keyword>
<keyword evidence="5 7" id="KW-0687">Ribonucleoprotein</keyword>
<evidence type="ECO:0000256" key="3">
    <source>
        <dbReference type="ARBA" id="ARBA00022884"/>
    </source>
</evidence>
<dbReference type="GO" id="GO:0003735">
    <property type="term" value="F:structural constituent of ribosome"/>
    <property type="evidence" value="ECO:0007669"/>
    <property type="project" value="InterPro"/>
</dbReference>
<dbReference type="GO" id="GO:0046872">
    <property type="term" value="F:metal ion binding"/>
    <property type="evidence" value="ECO:0007669"/>
    <property type="project" value="UniProtKB-KW"/>
</dbReference>
<dbReference type="NCBIfam" id="NF000612">
    <property type="entry name" value="PRK00019.1"/>
    <property type="match status" value="1"/>
</dbReference>
<dbReference type="HAMAP" id="MF_00501">
    <property type="entry name" value="Ribosomal_bL31_1"/>
    <property type="match status" value="1"/>
</dbReference>
<reference evidence="8 9" key="1">
    <citation type="submission" date="2020-08" db="EMBL/GenBank/DDBJ databases">
        <title>Sequencing the genomes of 1000 actinobacteria strains.</title>
        <authorList>
            <person name="Klenk H.-P."/>
        </authorList>
    </citation>
    <scope>NUCLEOTIDE SEQUENCE [LARGE SCALE GENOMIC DNA]</scope>
    <source>
        <strain evidence="8 9">DSM 44598</strain>
    </source>
</reference>
<keyword evidence="9" id="KW-1185">Reference proteome</keyword>
<evidence type="ECO:0000256" key="2">
    <source>
        <dbReference type="ARBA" id="ARBA00022730"/>
    </source>
</evidence>
<keyword evidence="7" id="KW-0862">Zinc</keyword>
<dbReference type="GO" id="GO:1990904">
    <property type="term" value="C:ribonucleoprotein complex"/>
    <property type="evidence" value="ECO:0007669"/>
    <property type="project" value="UniProtKB-KW"/>
</dbReference>
<comment type="function">
    <text evidence="7">Binds the 23S rRNA.</text>
</comment>
<feature type="binding site" evidence="7">
    <location>
        <position position="18"/>
    </location>
    <ligand>
        <name>Zn(2+)</name>
        <dbReference type="ChEBI" id="CHEBI:29105"/>
    </ligand>
</feature>
<dbReference type="GO" id="GO:0006412">
    <property type="term" value="P:translation"/>
    <property type="evidence" value="ECO:0007669"/>
    <property type="project" value="UniProtKB-UniRule"/>
</dbReference>
<name>A0A840WGR3_9ACTN</name>
<evidence type="ECO:0000313" key="8">
    <source>
        <dbReference type="EMBL" id="MBB5495462.1"/>
    </source>
</evidence>
<dbReference type="Gene3D" id="4.10.830.30">
    <property type="entry name" value="Ribosomal protein L31"/>
    <property type="match status" value="1"/>
</dbReference>
<dbReference type="PANTHER" id="PTHR33280:SF1">
    <property type="entry name" value="LARGE RIBOSOMAL SUBUNIT PROTEIN BL31C"/>
    <property type="match status" value="1"/>
</dbReference>
<dbReference type="RefSeq" id="WP_017580857.1">
    <property type="nucleotide sequence ID" value="NZ_BAAAKM010000067.1"/>
</dbReference>
<evidence type="ECO:0000256" key="1">
    <source>
        <dbReference type="ARBA" id="ARBA00009296"/>
    </source>
</evidence>
<dbReference type="PROSITE" id="PS01143">
    <property type="entry name" value="RIBOSOMAL_L31"/>
    <property type="match status" value="1"/>
</dbReference>
<comment type="subunit">
    <text evidence="7">Part of the 50S ribosomal subunit.</text>
</comment>
<gene>
    <name evidence="7" type="primary">rpmE</name>
    <name evidence="8" type="ORF">HNR07_006599</name>
</gene>
<evidence type="ECO:0000256" key="4">
    <source>
        <dbReference type="ARBA" id="ARBA00022980"/>
    </source>
</evidence>